<dbReference type="AlphaFoldDB" id="A0A449ART2"/>
<evidence type="ECO:0000313" key="2">
    <source>
        <dbReference type="Proteomes" id="UP000290495"/>
    </source>
</evidence>
<keyword evidence="1" id="KW-0378">Hydrolase</keyword>
<dbReference type="EMBL" id="LR215012">
    <property type="protein sequence ID" value="VEU69238.1"/>
    <property type="molecule type" value="Genomic_DNA"/>
</dbReference>
<keyword evidence="1" id="KW-0614">Plasmid</keyword>
<geneLocation type="plasmid" evidence="1 2">
    <name>3</name>
</geneLocation>
<name>A0A449ART2_9BACT</name>
<reference evidence="1 2" key="1">
    <citation type="submission" date="2019-01" db="EMBL/GenBank/DDBJ databases">
        <authorList>
            <consortium name="Pathogen Informatics"/>
        </authorList>
    </citation>
    <scope>NUCLEOTIDE SEQUENCE [LARGE SCALE GENOMIC DNA]</scope>
    <source>
        <strain evidence="1 2">NCTC10146</strain>
        <plasmid evidence="2">3</plasmid>
    </source>
</reference>
<dbReference type="GO" id="GO:0016787">
    <property type="term" value="F:hydrolase activity"/>
    <property type="evidence" value="ECO:0007669"/>
    <property type="project" value="UniProtKB-KW"/>
</dbReference>
<dbReference type="EC" id="3.1.-.-" evidence="1"/>
<dbReference type="InterPro" id="IPR038763">
    <property type="entry name" value="DHH_sf"/>
</dbReference>
<dbReference type="Proteomes" id="UP000290495">
    <property type="component" value="Plasmid 3"/>
</dbReference>
<proteinExistence type="predicted"/>
<sequence>MGLKELIKLNFPDKKVYAIGDAKNTFDFLDFTMDEVPSDDIIKKSLAVVVDANHKERIEKREVLDKNLFAQVIRIDHTLMMMI</sequence>
<accession>A0A449ART2</accession>
<gene>
    <name evidence="1" type="primary">nrnA_5</name>
    <name evidence="1" type="ORF">NCTC10146_00729</name>
</gene>
<protein>
    <submittedName>
        <fullName evidence="1">Bifunctional oligoribonuclease and PAP phosphatase nrnA</fullName>
        <ecNumber evidence="1">3.1.-.-</ecNumber>
    </submittedName>
</protein>
<evidence type="ECO:0000313" key="1">
    <source>
        <dbReference type="EMBL" id="VEU69238.1"/>
    </source>
</evidence>
<dbReference type="Gene3D" id="3.90.1640.10">
    <property type="entry name" value="inorganic pyrophosphatase (n-terminal core)"/>
    <property type="match status" value="1"/>
</dbReference>
<dbReference type="SUPFAM" id="SSF64182">
    <property type="entry name" value="DHH phosphoesterases"/>
    <property type="match status" value="1"/>
</dbReference>
<organism evidence="1 2">
    <name type="scientific">Mycoplasmopsis canis</name>
    <dbReference type="NCBI Taxonomy" id="29555"/>
    <lineage>
        <taxon>Bacteria</taxon>
        <taxon>Bacillati</taxon>
        <taxon>Mycoplasmatota</taxon>
        <taxon>Mycoplasmoidales</taxon>
        <taxon>Metamycoplasmataceae</taxon>
        <taxon>Mycoplasmopsis</taxon>
    </lineage>
</organism>